<dbReference type="Proteomes" id="UP000031586">
    <property type="component" value="Unassembled WGS sequence"/>
</dbReference>
<keyword evidence="8 10" id="KW-0472">Membrane</keyword>
<dbReference type="GO" id="GO:0015344">
    <property type="term" value="F:siderophore uptake transmembrane transporter activity"/>
    <property type="evidence" value="ECO:0007669"/>
    <property type="project" value="TreeGrafter"/>
</dbReference>
<feature type="short sequence motif" description="TonB box" evidence="11">
    <location>
        <begin position="36"/>
        <end position="42"/>
    </location>
</feature>
<dbReference type="Gene3D" id="2.40.170.20">
    <property type="entry name" value="TonB-dependent receptor, beta-barrel domain"/>
    <property type="match status" value="1"/>
</dbReference>
<comment type="similarity">
    <text evidence="10 12">Belongs to the TonB-dependent receptor family.</text>
</comment>
<accession>A0A0C1VHF2</accession>
<evidence type="ECO:0000256" key="2">
    <source>
        <dbReference type="ARBA" id="ARBA00022448"/>
    </source>
</evidence>
<dbReference type="RefSeq" id="WP_020195671.1">
    <property type="nucleotide sequence ID" value="NZ_BAOH01000026.1"/>
</dbReference>
<keyword evidence="16" id="KW-0675">Receptor</keyword>
<evidence type="ECO:0000256" key="8">
    <source>
        <dbReference type="ARBA" id="ARBA00023136"/>
    </source>
</evidence>
<dbReference type="PANTHER" id="PTHR30069:SF42">
    <property type="entry name" value="FERRIC AEROBACTIN RECEPTOR"/>
    <property type="match status" value="1"/>
</dbReference>
<feature type="domain" description="TonB-dependent receptor plug" evidence="15">
    <location>
        <begin position="49"/>
        <end position="154"/>
    </location>
</feature>
<dbReference type="Pfam" id="PF07715">
    <property type="entry name" value="Plug"/>
    <property type="match status" value="1"/>
</dbReference>
<dbReference type="CDD" id="cd01347">
    <property type="entry name" value="ligand_gated_channel"/>
    <property type="match status" value="1"/>
</dbReference>
<evidence type="ECO:0000256" key="4">
    <source>
        <dbReference type="ARBA" id="ARBA00022692"/>
    </source>
</evidence>
<keyword evidence="6" id="KW-0406">Ion transport</keyword>
<reference evidence="16 17" key="1">
    <citation type="submission" date="2014-07" db="EMBL/GenBank/DDBJ databases">
        <title>Unique and conserved regions in Vibrio harveyi and related species in comparison with the shrimp pathogen Vibrio harveyi CAIM 1792.</title>
        <authorList>
            <person name="Espinoza-Valles I."/>
            <person name="Vora G."/>
            <person name="Leekitcharoenphon P."/>
            <person name="Ussery D."/>
            <person name="Hoj L."/>
            <person name="Gomez-Gil B."/>
        </authorList>
    </citation>
    <scope>NUCLEOTIDE SEQUENCE [LARGE SCALE GENOMIC DNA]</scope>
    <source>
        <strain evidence="17">CAIM 1854 / LMG 25443</strain>
    </source>
</reference>
<keyword evidence="3 10" id="KW-1134">Transmembrane beta strand</keyword>
<dbReference type="InterPro" id="IPR036942">
    <property type="entry name" value="Beta-barrel_TonB_sf"/>
</dbReference>
<evidence type="ECO:0000256" key="7">
    <source>
        <dbReference type="ARBA" id="ARBA00023077"/>
    </source>
</evidence>
<keyword evidence="5 13" id="KW-0732">Signal</keyword>
<organism evidence="16 17">
    <name type="scientific">Vibrio owensii CAIM 1854 = LMG 25443</name>
    <dbReference type="NCBI Taxonomy" id="1229493"/>
    <lineage>
        <taxon>Bacteria</taxon>
        <taxon>Pseudomonadati</taxon>
        <taxon>Pseudomonadota</taxon>
        <taxon>Gammaproteobacteria</taxon>
        <taxon>Vibrionales</taxon>
        <taxon>Vibrionaceae</taxon>
        <taxon>Vibrio</taxon>
    </lineage>
</organism>
<keyword evidence="7 11" id="KW-0798">TonB box</keyword>
<evidence type="ECO:0000256" key="13">
    <source>
        <dbReference type="SAM" id="SignalP"/>
    </source>
</evidence>
<dbReference type="PANTHER" id="PTHR30069">
    <property type="entry name" value="TONB-DEPENDENT OUTER MEMBRANE RECEPTOR"/>
    <property type="match status" value="1"/>
</dbReference>
<comment type="subcellular location">
    <subcellularLocation>
        <location evidence="1 10">Cell outer membrane</location>
        <topology evidence="1 10">Multi-pass membrane protein</topology>
    </subcellularLocation>
</comment>
<keyword evidence="2 10" id="KW-0813">Transport</keyword>
<evidence type="ECO:0000256" key="3">
    <source>
        <dbReference type="ARBA" id="ARBA00022452"/>
    </source>
</evidence>
<dbReference type="PROSITE" id="PS52016">
    <property type="entry name" value="TONB_DEPENDENT_REC_3"/>
    <property type="match status" value="1"/>
</dbReference>
<evidence type="ECO:0000313" key="16">
    <source>
        <dbReference type="EMBL" id="KIF49118.1"/>
    </source>
</evidence>
<keyword evidence="4 10" id="KW-0812">Transmembrane</keyword>
<comment type="caution">
    <text evidence="16">The sequence shown here is derived from an EMBL/GenBank/DDBJ whole genome shotgun (WGS) entry which is preliminary data.</text>
</comment>
<evidence type="ECO:0000259" key="14">
    <source>
        <dbReference type="Pfam" id="PF00593"/>
    </source>
</evidence>
<dbReference type="PROSITE" id="PS00430">
    <property type="entry name" value="TONB_DEPENDENT_REC_1"/>
    <property type="match status" value="1"/>
</dbReference>
<dbReference type="AlphaFoldDB" id="A0A0C1VHF2"/>
<evidence type="ECO:0000256" key="11">
    <source>
        <dbReference type="PROSITE-ProRule" id="PRU10143"/>
    </source>
</evidence>
<dbReference type="EMBL" id="JPRD01000057">
    <property type="protein sequence ID" value="KIF49118.1"/>
    <property type="molecule type" value="Genomic_DNA"/>
</dbReference>
<evidence type="ECO:0000256" key="12">
    <source>
        <dbReference type="RuleBase" id="RU003357"/>
    </source>
</evidence>
<evidence type="ECO:0000256" key="1">
    <source>
        <dbReference type="ARBA" id="ARBA00004571"/>
    </source>
</evidence>
<evidence type="ECO:0000313" key="17">
    <source>
        <dbReference type="Proteomes" id="UP000031586"/>
    </source>
</evidence>
<dbReference type="SUPFAM" id="SSF56935">
    <property type="entry name" value="Porins"/>
    <property type="match status" value="1"/>
</dbReference>
<dbReference type="GO" id="GO:0009279">
    <property type="term" value="C:cell outer membrane"/>
    <property type="evidence" value="ECO:0007669"/>
    <property type="project" value="UniProtKB-SubCell"/>
</dbReference>
<dbReference type="PATRIC" id="fig|1229493.5.peg.4815"/>
<dbReference type="InterPro" id="IPR012910">
    <property type="entry name" value="Plug_dom"/>
</dbReference>
<feature type="signal peptide" evidence="13">
    <location>
        <begin position="1"/>
        <end position="25"/>
    </location>
</feature>
<proteinExistence type="inferred from homology"/>
<dbReference type="Pfam" id="PF00593">
    <property type="entry name" value="TonB_dep_Rec_b-barrel"/>
    <property type="match status" value="1"/>
</dbReference>
<dbReference type="GO" id="GO:0044718">
    <property type="term" value="P:siderophore transmembrane transport"/>
    <property type="evidence" value="ECO:0007669"/>
    <property type="project" value="TreeGrafter"/>
</dbReference>
<evidence type="ECO:0000256" key="6">
    <source>
        <dbReference type="ARBA" id="ARBA00023065"/>
    </source>
</evidence>
<protein>
    <submittedName>
        <fullName evidence="16">TonB-dependent receptor</fullName>
    </submittedName>
</protein>
<dbReference type="InterPro" id="IPR010916">
    <property type="entry name" value="TonB_box_CS"/>
</dbReference>
<dbReference type="InterPro" id="IPR000531">
    <property type="entry name" value="Beta-barrel_TonB"/>
</dbReference>
<dbReference type="InterPro" id="IPR039426">
    <property type="entry name" value="TonB-dep_rcpt-like"/>
</dbReference>
<evidence type="ECO:0000256" key="9">
    <source>
        <dbReference type="ARBA" id="ARBA00023237"/>
    </source>
</evidence>
<keyword evidence="9 10" id="KW-0998">Cell outer membrane</keyword>
<dbReference type="InterPro" id="IPR037066">
    <property type="entry name" value="Plug_dom_sf"/>
</dbReference>
<feature type="chain" id="PRO_5002140368" evidence="13">
    <location>
        <begin position="26"/>
        <end position="714"/>
    </location>
</feature>
<evidence type="ECO:0000259" key="15">
    <source>
        <dbReference type="Pfam" id="PF07715"/>
    </source>
</evidence>
<gene>
    <name evidence="16" type="ORF">H735_26190</name>
</gene>
<sequence>MKLKLSKLNIAVVSAITLSSFGVSAESNDEVQAMETMVVTASRSQQLLNDVPRSVTVIDQEQLQSQLNQSRSINDVLSTLVPGMGTSVHGNLSSKGQNQIRGRRVLLLIDGVAQNNSFLDFGQELSAIDPQNVERIEVIRGGSAVYGLGAQGGIINVITKMPEEGAVEYRTKVGTSFQEFGSDAFTWNVYQEATGGDEKDQWRLGLGYEQRGGSYDANGDRLPSVNNEDDMDNLNVNGVWNRNIDEDRSLTLTVGVRNITDNDGWCAANGDAANGKRAEAVHCGPGYNNGVAGKDGAKPNDVTRTFANYQARYQDLGFSLGMLDVTGYWMAQDTETFTLAMKDKNPNSPTFGQTLYGHNETDFDRFGVKANISSQIDWAFVTWGMDVEQQSFKQPNSVGFYNNTPDVEQFAIAPFAQFITDVSDNTVLSYGIRYEYVRLSVDDFTVGNTHNNAGDQVQGGDPYFDEFLFNIGVTHDLTDNHQLFASFAQGMSTNEALRDIRSGNSSTVEGAIKPITTDNYEVGVRGFLGEADYSLAAFYSESDLGSTLNVNEAGDALESTRAPEKVWGAEATLGYSILANLRTDSTISWQEGERKLNEDSGWEPLDGTRIAPLKVTSVISYDAYEFGRYNMTLVYSGNRDKEDEITSGAKYAVDSYFVANAGVDYDLPFGTLSFAVENLFNEDYMTAYAQSERNNSRYYNAPGRRFHLNYEVKY</sequence>
<name>A0A0C1VHF2_9VIBR</name>
<evidence type="ECO:0000256" key="5">
    <source>
        <dbReference type="ARBA" id="ARBA00022729"/>
    </source>
</evidence>
<feature type="domain" description="TonB-dependent receptor-like beta-barrel" evidence="14">
    <location>
        <begin position="291"/>
        <end position="679"/>
    </location>
</feature>
<evidence type="ECO:0000256" key="10">
    <source>
        <dbReference type="PROSITE-ProRule" id="PRU01360"/>
    </source>
</evidence>
<dbReference type="Gene3D" id="2.170.130.10">
    <property type="entry name" value="TonB-dependent receptor, plug domain"/>
    <property type="match status" value="1"/>
</dbReference>